<reference evidence="1 2" key="1">
    <citation type="submission" date="2017-03" db="EMBL/GenBank/DDBJ databases">
        <title>Isolation of Levoglucosan Utilizing Bacteria.</title>
        <authorList>
            <person name="Arya A.S."/>
        </authorList>
    </citation>
    <scope>NUCLEOTIDE SEQUENCE [LARGE SCALE GENOMIC DNA]</scope>
    <source>
        <strain evidence="1 2">MEC069</strain>
    </source>
</reference>
<dbReference type="PANTHER" id="PTHR43232">
    <property type="entry name" value="MOLYBDENUM COFACTOR BIOSYNTHESIS PROTEIN B"/>
    <property type="match status" value="1"/>
</dbReference>
<dbReference type="AlphaFoldDB" id="A0A4Y8QAF3"/>
<dbReference type="GO" id="GO:0005829">
    <property type="term" value="C:cytosol"/>
    <property type="evidence" value="ECO:0007669"/>
    <property type="project" value="TreeGrafter"/>
</dbReference>
<dbReference type="Proteomes" id="UP000298246">
    <property type="component" value="Unassembled WGS sequence"/>
</dbReference>
<dbReference type="PANTHER" id="PTHR43232:SF2">
    <property type="entry name" value="MOLYBDENUM COFACTOR BIOSYNTHESIS PROTEIN B"/>
    <property type="match status" value="1"/>
</dbReference>
<accession>A0A4Y8QAF3</accession>
<evidence type="ECO:0000313" key="2">
    <source>
        <dbReference type="Proteomes" id="UP000298246"/>
    </source>
</evidence>
<organism evidence="1 2">
    <name type="scientific">Paenibacillus athensensis</name>
    <dbReference type="NCBI Taxonomy" id="1967502"/>
    <lineage>
        <taxon>Bacteria</taxon>
        <taxon>Bacillati</taxon>
        <taxon>Bacillota</taxon>
        <taxon>Bacilli</taxon>
        <taxon>Bacillales</taxon>
        <taxon>Paenibacillaceae</taxon>
        <taxon>Paenibacillus</taxon>
    </lineage>
</organism>
<keyword evidence="2" id="KW-1185">Reference proteome</keyword>
<gene>
    <name evidence="1" type="ORF">B5M42_00770</name>
</gene>
<comment type="caution">
    <text evidence="1">The sequence shown here is derived from an EMBL/GenBank/DDBJ whole genome shotgun (WGS) entry which is preliminary data.</text>
</comment>
<sequence>MLTSVELHRQESPATVRCMIVTVSDTRTPNFGEVFRYLSFAEDIGSAAILSRAIAGVTISRSS</sequence>
<name>A0A4Y8QAF3_9BACL</name>
<dbReference type="OrthoDB" id="9784492at2"/>
<dbReference type="InterPro" id="IPR012245">
    <property type="entry name" value="MoaB"/>
</dbReference>
<dbReference type="GO" id="GO:0006777">
    <property type="term" value="P:Mo-molybdopterin cofactor biosynthetic process"/>
    <property type="evidence" value="ECO:0007669"/>
    <property type="project" value="InterPro"/>
</dbReference>
<proteinExistence type="predicted"/>
<dbReference type="EMBL" id="MYFO01000001">
    <property type="protein sequence ID" value="TFE91805.1"/>
    <property type="molecule type" value="Genomic_DNA"/>
</dbReference>
<protein>
    <submittedName>
        <fullName evidence="1">Uncharacterized protein</fullName>
    </submittedName>
</protein>
<evidence type="ECO:0000313" key="1">
    <source>
        <dbReference type="EMBL" id="TFE91805.1"/>
    </source>
</evidence>